<evidence type="ECO:0000256" key="6">
    <source>
        <dbReference type="PROSITE-ProRule" id="PRU01240"/>
    </source>
</evidence>
<dbReference type="PROSITE" id="PS00138">
    <property type="entry name" value="SUBTILASE_SER"/>
    <property type="match status" value="1"/>
</dbReference>
<sequence>MILRSVSGLLALALLAPVTPAVAATADCAPAAFTYTVLFGPHTPRATVERQLTTHCGTPVHYYPEIGVAVASADADFDRRIGVDRAFSAAKARGPAAEAAAPAVTEAPDRTGEQWDMRMLRTAQAHTVTTGSRDVVVGVLDTGVDAKHPELAGALDPALSAGCETGRPDTDPAAWGPKHGHGTGVAGVLAAAADGKGITGVAPGVRIASVQLMRPDGYMDPEGVVCGFMWAAKHRFTLTNGSWSSGPWAFLCSDRPGEQVAIEAITRAVRHATGRGVLHVASAGNFAADLTDPKTDPLRPPGNTIDKNCRLLPNQLPEVVTVSAVGYGRSLSSYSDYGAGVVHVTAPGGDRAQVPPAGEGPAMPLSTTPDGGYGSFGGTSAAAPKVAGVLALLASKYGKLPPKALKELLLRTGVQPLACPAGDARCTTDKQGRTSFYGYGLVDAAKAVRAG</sequence>
<keyword evidence="3 6" id="KW-0378">Hydrolase</keyword>
<dbReference type="PANTHER" id="PTHR43806">
    <property type="entry name" value="PEPTIDASE S8"/>
    <property type="match status" value="1"/>
</dbReference>
<dbReference type="GO" id="GO:0004252">
    <property type="term" value="F:serine-type endopeptidase activity"/>
    <property type="evidence" value="ECO:0007669"/>
    <property type="project" value="UniProtKB-UniRule"/>
</dbReference>
<feature type="active site" description="Charge relay system" evidence="5 6">
    <location>
        <position position="141"/>
    </location>
</feature>
<dbReference type="RefSeq" id="WP_185002128.1">
    <property type="nucleotide sequence ID" value="NZ_BAAAUI010000029.1"/>
</dbReference>
<organism evidence="10 11">
    <name type="scientific">Crossiella cryophila</name>
    <dbReference type="NCBI Taxonomy" id="43355"/>
    <lineage>
        <taxon>Bacteria</taxon>
        <taxon>Bacillati</taxon>
        <taxon>Actinomycetota</taxon>
        <taxon>Actinomycetes</taxon>
        <taxon>Pseudonocardiales</taxon>
        <taxon>Pseudonocardiaceae</taxon>
        <taxon>Crossiella</taxon>
    </lineage>
</organism>
<evidence type="ECO:0000256" key="5">
    <source>
        <dbReference type="PIRSR" id="PIRSR615500-1"/>
    </source>
</evidence>
<feature type="domain" description="Peptidase S8/S53" evidence="9">
    <location>
        <begin position="133"/>
        <end position="440"/>
    </location>
</feature>
<keyword evidence="8" id="KW-0732">Signal</keyword>
<evidence type="ECO:0000256" key="7">
    <source>
        <dbReference type="RuleBase" id="RU003355"/>
    </source>
</evidence>
<proteinExistence type="inferred from homology"/>
<feature type="active site" description="Charge relay system" evidence="5 6">
    <location>
        <position position="181"/>
    </location>
</feature>
<accession>A0A7W7FSK6</accession>
<protein>
    <submittedName>
        <fullName evidence="10">Subtilisin family serine protease</fullName>
    </submittedName>
</protein>
<comment type="similarity">
    <text evidence="1 6 7">Belongs to the peptidase S8 family.</text>
</comment>
<reference evidence="10 11" key="1">
    <citation type="submission" date="2020-08" db="EMBL/GenBank/DDBJ databases">
        <title>Sequencing the genomes of 1000 actinobacteria strains.</title>
        <authorList>
            <person name="Klenk H.-P."/>
        </authorList>
    </citation>
    <scope>NUCLEOTIDE SEQUENCE [LARGE SCALE GENOMIC DNA]</scope>
    <source>
        <strain evidence="10 11">DSM 44230</strain>
    </source>
</reference>
<dbReference type="InterPro" id="IPR023828">
    <property type="entry name" value="Peptidase_S8_Ser-AS"/>
</dbReference>
<comment type="caution">
    <text evidence="10">The sequence shown here is derived from an EMBL/GenBank/DDBJ whole genome shotgun (WGS) entry which is preliminary data.</text>
</comment>
<dbReference type="InterPro" id="IPR023827">
    <property type="entry name" value="Peptidase_S8_Asp-AS"/>
</dbReference>
<dbReference type="EMBL" id="JACHMH010000001">
    <property type="protein sequence ID" value="MBB4676282.1"/>
    <property type="molecule type" value="Genomic_DNA"/>
</dbReference>
<feature type="chain" id="PRO_5031281685" evidence="8">
    <location>
        <begin position="24"/>
        <end position="451"/>
    </location>
</feature>
<dbReference type="InterPro" id="IPR022398">
    <property type="entry name" value="Peptidase_S8_His-AS"/>
</dbReference>
<name>A0A7W7FSK6_9PSEU</name>
<dbReference type="InterPro" id="IPR000209">
    <property type="entry name" value="Peptidase_S8/S53_dom"/>
</dbReference>
<dbReference type="SUPFAM" id="SSF52743">
    <property type="entry name" value="Subtilisin-like"/>
    <property type="match status" value="1"/>
</dbReference>
<evidence type="ECO:0000313" key="10">
    <source>
        <dbReference type="EMBL" id="MBB4676282.1"/>
    </source>
</evidence>
<dbReference type="InterPro" id="IPR050131">
    <property type="entry name" value="Peptidase_S8_subtilisin-like"/>
</dbReference>
<dbReference type="Pfam" id="PF00082">
    <property type="entry name" value="Peptidase_S8"/>
    <property type="match status" value="1"/>
</dbReference>
<dbReference type="AlphaFoldDB" id="A0A7W7FSK6"/>
<evidence type="ECO:0000259" key="9">
    <source>
        <dbReference type="Pfam" id="PF00082"/>
    </source>
</evidence>
<evidence type="ECO:0000256" key="1">
    <source>
        <dbReference type="ARBA" id="ARBA00011073"/>
    </source>
</evidence>
<keyword evidence="4 6" id="KW-0720">Serine protease</keyword>
<dbReference type="InterPro" id="IPR036852">
    <property type="entry name" value="Peptidase_S8/S53_dom_sf"/>
</dbReference>
<evidence type="ECO:0000256" key="3">
    <source>
        <dbReference type="ARBA" id="ARBA00022801"/>
    </source>
</evidence>
<keyword evidence="2 6" id="KW-0645">Protease</keyword>
<dbReference type="InterPro" id="IPR015500">
    <property type="entry name" value="Peptidase_S8_subtilisin-rel"/>
</dbReference>
<evidence type="ECO:0000256" key="8">
    <source>
        <dbReference type="SAM" id="SignalP"/>
    </source>
</evidence>
<dbReference type="GO" id="GO:0006508">
    <property type="term" value="P:proteolysis"/>
    <property type="evidence" value="ECO:0007669"/>
    <property type="project" value="UniProtKB-KW"/>
</dbReference>
<dbReference type="PROSITE" id="PS51892">
    <property type="entry name" value="SUBTILASE"/>
    <property type="match status" value="1"/>
</dbReference>
<dbReference type="Gene3D" id="3.40.50.200">
    <property type="entry name" value="Peptidase S8/S53 domain"/>
    <property type="match status" value="1"/>
</dbReference>
<evidence type="ECO:0000313" key="11">
    <source>
        <dbReference type="Proteomes" id="UP000533598"/>
    </source>
</evidence>
<dbReference type="PROSITE" id="PS00137">
    <property type="entry name" value="SUBTILASE_HIS"/>
    <property type="match status" value="1"/>
</dbReference>
<dbReference type="PRINTS" id="PR00723">
    <property type="entry name" value="SUBTILISIN"/>
</dbReference>
<evidence type="ECO:0000256" key="2">
    <source>
        <dbReference type="ARBA" id="ARBA00022670"/>
    </source>
</evidence>
<feature type="signal peptide" evidence="8">
    <location>
        <begin position="1"/>
        <end position="23"/>
    </location>
</feature>
<dbReference type="PROSITE" id="PS00136">
    <property type="entry name" value="SUBTILASE_ASP"/>
    <property type="match status" value="1"/>
</dbReference>
<feature type="active site" description="Charge relay system" evidence="5 6">
    <location>
        <position position="380"/>
    </location>
</feature>
<dbReference type="Proteomes" id="UP000533598">
    <property type="component" value="Unassembled WGS sequence"/>
</dbReference>
<keyword evidence="11" id="KW-1185">Reference proteome</keyword>
<dbReference type="PANTHER" id="PTHR43806:SF11">
    <property type="entry name" value="CEREVISIN-RELATED"/>
    <property type="match status" value="1"/>
</dbReference>
<evidence type="ECO:0000256" key="4">
    <source>
        <dbReference type="ARBA" id="ARBA00022825"/>
    </source>
</evidence>
<gene>
    <name evidence="10" type="ORF">HNR67_002400</name>
</gene>